<evidence type="ECO:0000313" key="1">
    <source>
        <dbReference type="EMBL" id="GLI33776.1"/>
    </source>
</evidence>
<protein>
    <submittedName>
        <fullName evidence="1">RNA-binding protein</fullName>
    </submittedName>
</protein>
<proteinExistence type="predicted"/>
<dbReference type="RefSeq" id="WP_281792969.1">
    <property type="nucleotide sequence ID" value="NZ_BSDR01000001.1"/>
</dbReference>
<dbReference type="InterPro" id="IPR019300">
    <property type="entry name" value="CooT"/>
</dbReference>
<dbReference type="Proteomes" id="UP001144372">
    <property type="component" value="Unassembled WGS sequence"/>
</dbReference>
<gene>
    <name evidence="1" type="ORF">DAMNIGENAA_12090</name>
</gene>
<keyword evidence="2" id="KW-1185">Reference proteome</keyword>
<accession>A0A9W6D5M5</accession>
<evidence type="ECO:0000313" key="2">
    <source>
        <dbReference type="Proteomes" id="UP001144372"/>
    </source>
</evidence>
<dbReference type="AlphaFoldDB" id="A0A9W6D5M5"/>
<reference evidence="1" key="1">
    <citation type="submission" date="2022-12" db="EMBL/GenBank/DDBJ databases">
        <title>Reference genome sequencing for broad-spectrum identification of bacterial and archaeal isolates by mass spectrometry.</title>
        <authorList>
            <person name="Sekiguchi Y."/>
            <person name="Tourlousse D.M."/>
        </authorList>
    </citation>
    <scope>NUCLEOTIDE SEQUENCE</scope>
    <source>
        <strain evidence="1">ASRB1</strain>
    </source>
</reference>
<dbReference type="Pfam" id="PF10133">
    <property type="entry name" value="CooT"/>
    <property type="match status" value="1"/>
</dbReference>
<organism evidence="1 2">
    <name type="scientific">Desulforhabdus amnigena</name>
    <dbReference type="NCBI Taxonomy" id="40218"/>
    <lineage>
        <taxon>Bacteria</taxon>
        <taxon>Pseudomonadati</taxon>
        <taxon>Thermodesulfobacteriota</taxon>
        <taxon>Syntrophobacteria</taxon>
        <taxon>Syntrophobacterales</taxon>
        <taxon>Syntrophobacteraceae</taxon>
        <taxon>Desulforhabdus</taxon>
    </lineage>
</organism>
<sequence>MCEANAYLLKGDQQELIMESVDILRPEEGKVYIQDIFGGQRWVEGRIKEMNLVQHRILLTQD</sequence>
<dbReference type="EMBL" id="BSDR01000001">
    <property type="protein sequence ID" value="GLI33776.1"/>
    <property type="molecule type" value="Genomic_DNA"/>
</dbReference>
<comment type="caution">
    <text evidence="1">The sequence shown here is derived from an EMBL/GenBank/DDBJ whole genome shotgun (WGS) entry which is preliminary data.</text>
</comment>
<name>A0A9W6D5M5_9BACT</name>